<comment type="caution">
    <text evidence="6">The sequence shown here is derived from an EMBL/GenBank/DDBJ whole genome shotgun (WGS) entry which is preliminary data.</text>
</comment>
<dbReference type="InterPro" id="IPR050330">
    <property type="entry name" value="Bact_OuterMem_StrucFunc"/>
</dbReference>
<evidence type="ECO:0000256" key="2">
    <source>
        <dbReference type="ARBA" id="ARBA00023136"/>
    </source>
</evidence>
<dbReference type="Pfam" id="PF00691">
    <property type="entry name" value="OmpA"/>
    <property type="match status" value="1"/>
</dbReference>
<dbReference type="SUPFAM" id="SSF103088">
    <property type="entry name" value="OmpA-like"/>
    <property type="match status" value="1"/>
</dbReference>
<evidence type="ECO:0000256" key="1">
    <source>
        <dbReference type="ARBA" id="ARBA00004442"/>
    </source>
</evidence>
<dbReference type="PROSITE" id="PS51123">
    <property type="entry name" value="OMPA_2"/>
    <property type="match status" value="1"/>
</dbReference>
<dbReference type="PRINTS" id="PR01021">
    <property type="entry name" value="OMPADOMAIN"/>
</dbReference>
<gene>
    <name evidence="6" type="ORF">RQP53_00515</name>
</gene>
<organism evidence="6 7">
    <name type="scientific">Roseateles aquae</name>
    <dbReference type="NCBI Taxonomy" id="3077235"/>
    <lineage>
        <taxon>Bacteria</taxon>
        <taxon>Pseudomonadati</taxon>
        <taxon>Pseudomonadota</taxon>
        <taxon>Betaproteobacteria</taxon>
        <taxon>Burkholderiales</taxon>
        <taxon>Sphaerotilaceae</taxon>
        <taxon>Roseateles</taxon>
    </lineage>
</organism>
<dbReference type="PANTHER" id="PTHR30329">
    <property type="entry name" value="STATOR ELEMENT OF FLAGELLAR MOTOR COMPLEX"/>
    <property type="match status" value="1"/>
</dbReference>
<proteinExistence type="predicted"/>
<keyword evidence="7" id="KW-1185">Reference proteome</keyword>
<evidence type="ECO:0000256" key="3">
    <source>
        <dbReference type="PROSITE-ProRule" id="PRU00473"/>
    </source>
</evidence>
<dbReference type="EMBL" id="JAVXZY010000001">
    <property type="protein sequence ID" value="MDT8997751.1"/>
    <property type="molecule type" value="Genomic_DNA"/>
</dbReference>
<dbReference type="InterPro" id="IPR025511">
    <property type="entry name" value="DUF4398"/>
</dbReference>
<evidence type="ECO:0000259" key="5">
    <source>
        <dbReference type="PROSITE" id="PS51123"/>
    </source>
</evidence>
<feature type="region of interest" description="Disordered" evidence="4">
    <location>
        <begin position="112"/>
        <end position="131"/>
    </location>
</feature>
<feature type="domain" description="OmpA-like" evidence="5">
    <location>
        <begin position="198"/>
        <end position="315"/>
    </location>
</feature>
<dbReference type="CDD" id="cd07185">
    <property type="entry name" value="OmpA_C-like"/>
    <property type="match status" value="1"/>
</dbReference>
<feature type="compositionally biased region" description="Polar residues" evidence="4">
    <location>
        <begin position="114"/>
        <end position="123"/>
    </location>
</feature>
<dbReference type="Gene3D" id="3.30.1330.60">
    <property type="entry name" value="OmpA-like domain"/>
    <property type="match status" value="1"/>
</dbReference>
<evidence type="ECO:0000256" key="4">
    <source>
        <dbReference type="SAM" id="MobiDB-lite"/>
    </source>
</evidence>
<evidence type="ECO:0000313" key="7">
    <source>
        <dbReference type="Proteomes" id="UP001246372"/>
    </source>
</evidence>
<dbReference type="Proteomes" id="UP001246372">
    <property type="component" value="Unassembled WGS sequence"/>
</dbReference>
<sequence>MKLDPSTLQSPAPRSARADAMTIALITLLASIGGIAACSSMPERNLALERAHARFGAAQSNPQVNGMAVDELQAAAQALRSADQSLATGGTLAETDHLAYLANQRVALAEESAASRNAEQQVKTAAAERERMRLSMRTQEADTARAQLAQSQQANAAQSGALARADAKADRSDAALAQREARMHELETQLDALHAKKTERGMVITLSDTLFDTGRFALSPEGRRNMSKLAEFFQRYPTRRATVEGYTDSVGTIGANQLLSERRAQAVVRALTDLGVDASRLTVRAYGEEQPIASNDTVAGRQQNRRVEILFTAQDEDVSMN</sequence>
<accession>A0ABU3P7N3</accession>
<dbReference type="PANTHER" id="PTHR30329:SF20">
    <property type="entry name" value="EXPORTED PROTEIN"/>
    <property type="match status" value="1"/>
</dbReference>
<name>A0ABU3P7N3_9BURK</name>
<dbReference type="RefSeq" id="WP_315647973.1">
    <property type="nucleotide sequence ID" value="NZ_JAVXZY010000001.1"/>
</dbReference>
<dbReference type="Pfam" id="PF14346">
    <property type="entry name" value="DUF4398"/>
    <property type="match status" value="1"/>
</dbReference>
<protein>
    <submittedName>
        <fullName evidence="6">OmpA family protein</fullName>
    </submittedName>
</protein>
<dbReference type="InterPro" id="IPR036737">
    <property type="entry name" value="OmpA-like_sf"/>
</dbReference>
<keyword evidence="2 3" id="KW-0472">Membrane</keyword>
<dbReference type="InterPro" id="IPR006664">
    <property type="entry name" value="OMP_bac"/>
</dbReference>
<reference evidence="6" key="1">
    <citation type="submission" date="2023-09" db="EMBL/GenBank/DDBJ databases">
        <title>Paucibacter sp. APW11 Genome sequencing and assembly.</title>
        <authorList>
            <person name="Kim I."/>
        </authorList>
    </citation>
    <scope>NUCLEOTIDE SEQUENCE</scope>
    <source>
        <strain evidence="6">APW11</strain>
    </source>
</reference>
<comment type="subcellular location">
    <subcellularLocation>
        <location evidence="1">Cell outer membrane</location>
    </subcellularLocation>
</comment>
<evidence type="ECO:0000313" key="6">
    <source>
        <dbReference type="EMBL" id="MDT8997751.1"/>
    </source>
</evidence>
<dbReference type="InterPro" id="IPR006665">
    <property type="entry name" value="OmpA-like"/>
</dbReference>